<dbReference type="EMBL" id="JBHUIY010000025">
    <property type="protein sequence ID" value="MFD2234647.1"/>
    <property type="molecule type" value="Genomic_DNA"/>
</dbReference>
<dbReference type="SMART" id="SM00028">
    <property type="entry name" value="TPR"/>
    <property type="match status" value="6"/>
</dbReference>
<dbReference type="Pfam" id="PF14559">
    <property type="entry name" value="TPR_19"/>
    <property type="match status" value="1"/>
</dbReference>
<evidence type="ECO:0000259" key="9">
    <source>
        <dbReference type="Pfam" id="PF13844"/>
    </source>
</evidence>
<dbReference type="Pfam" id="PF13844">
    <property type="entry name" value="Glyco_transf_41"/>
    <property type="match status" value="2"/>
</dbReference>
<evidence type="ECO:0000256" key="7">
    <source>
        <dbReference type="ARBA" id="ARBA00022803"/>
    </source>
</evidence>
<evidence type="ECO:0000256" key="8">
    <source>
        <dbReference type="PROSITE-ProRule" id="PRU00339"/>
    </source>
</evidence>
<evidence type="ECO:0000256" key="1">
    <source>
        <dbReference type="ARBA" id="ARBA00004922"/>
    </source>
</evidence>
<dbReference type="SUPFAM" id="SSF48452">
    <property type="entry name" value="TPR-like"/>
    <property type="match status" value="1"/>
</dbReference>
<comment type="similarity">
    <text evidence="2">Belongs to the glycosyltransferase 41 family. O-GlcNAc transferase subfamily.</text>
</comment>
<dbReference type="InterPro" id="IPR019734">
    <property type="entry name" value="TPR_rpt"/>
</dbReference>
<keyword evidence="5" id="KW-0808">Transferase</keyword>
<dbReference type="EC" id="2.4.1.255" evidence="3"/>
<protein>
    <recommendedName>
        <fullName evidence="3">protein O-GlcNAc transferase</fullName>
        <ecNumber evidence="3">2.4.1.255</ecNumber>
    </recommendedName>
</protein>
<evidence type="ECO:0000256" key="2">
    <source>
        <dbReference type="ARBA" id="ARBA00005386"/>
    </source>
</evidence>
<feature type="repeat" description="TPR" evidence="8">
    <location>
        <begin position="178"/>
        <end position="211"/>
    </location>
</feature>
<dbReference type="PROSITE" id="PS50005">
    <property type="entry name" value="TPR"/>
    <property type="match status" value="2"/>
</dbReference>
<accession>A0ABW5CF91</accession>
<keyword evidence="6" id="KW-0677">Repeat</keyword>
<dbReference type="PANTHER" id="PTHR44998:SF1">
    <property type="entry name" value="UDP-N-ACETYLGLUCOSAMINE--PEPTIDE N-ACETYLGLUCOSAMINYLTRANSFERASE 110 KDA SUBUNIT"/>
    <property type="match status" value="1"/>
</dbReference>
<dbReference type="Gene3D" id="1.25.40.10">
    <property type="entry name" value="Tetratricopeptide repeat domain"/>
    <property type="match status" value="2"/>
</dbReference>
<reference evidence="11" key="1">
    <citation type="journal article" date="2019" name="Int. J. Syst. Evol. Microbiol.">
        <title>The Global Catalogue of Microorganisms (GCM) 10K type strain sequencing project: providing services to taxonomists for standard genome sequencing and annotation.</title>
        <authorList>
            <consortium name="The Broad Institute Genomics Platform"/>
            <consortium name="The Broad Institute Genome Sequencing Center for Infectious Disease"/>
            <person name="Wu L."/>
            <person name="Ma J."/>
        </authorList>
    </citation>
    <scope>NUCLEOTIDE SEQUENCE [LARGE SCALE GENOMIC DNA]</scope>
    <source>
        <strain evidence="11">KCTC 15012</strain>
    </source>
</reference>
<dbReference type="Pfam" id="PF13432">
    <property type="entry name" value="TPR_16"/>
    <property type="match status" value="2"/>
</dbReference>
<dbReference type="RefSeq" id="WP_377317069.1">
    <property type="nucleotide sequence ID" value="NZ_JBHUIY010000025.1"/>
</dbReference>
<dbReference type="Gene3D" id="3.40.50.2000">
    <property type="entry name" value="Glycogen Phosphorylase B"/>
    <property type="match status" value="1"/>
</dbReference>
<dbReference type="Gene3D" id="3.40.50.11380">
    <property type="match status" value="1"/>
</dbReference>
<evidence type="ECO:0000313" key="11">
    <source>
        <dbReference type="Proteomes" id="UP001597296"/>
    </source>
</evidence>
<evidence type="ECO:0000256" key="5">
    <source>
        <dbReference type="ARBA" id="ARBA00022679"/>
    </source>
</evidence>
<feature type="repeat" description="TPR" evidence="8">
    <location>
        <begin position="144"/>
        <end position="177"/>
    </location>
</feature>
<dbReference type="PANTHER" id="PTHR44998">
    <property type="match status" value="1"/>
</dbReference>
<proteinExistence type="inferred from homology"/>
<keyword evidence="11" id="KW-1185">Reference proteome</keyword>
<dbReference type="InterPro" id="IPR029489">
    <property type="entry name" value="OGT/SEC/SPY_C"/>
</dbReference>
<evidence type="ECO:0000256" key="3">
    <source>
        <dbReference type="ARBA" id="ARBA00011970"/>
    </source>
</evidence>
<feature type="domain" description="O-GlcNAc transferase C-terminal" evidence="9">
    <location>
        <begin position="460"/>
        <end position="646"/>
    </location>
</feature>
<dbReference type="InterPro" id="IPR011990">
    <property type="entry name" value="TPR-like_helical_dom_sf"/>
</dbReference>
<comment type="caution">
    <text evidence="10">The sequence shown here is derived from an EMBL/GenBank/DDBJ whole genome shotgun (WGS) entry which is preliminary data.</text>
</comment>
<keyword evidence="7 8" id="KW-0802">TPR repeat</keyword>
<dbReference type="Pfam" id="PF13176">
    <property type="entry name" value="TPR_7"/>
    <property type="match status" value="1"/>
</dbReference>
<evidence type="ECO:0000256" key="4">
    <source>
        <dbReference type="ARBA" id="ARBA00022676"/>
    </source>
</evidence>
<dbReference type="Proteomes" id="UP001597296">
    <property type="component" value="Unassembled WGS sequence"/>
</dbReference>
<comment type="pathway">
    <text evidence="1">Protein modification; protein glycosylation.</text>
</comment>
<gene>
    <name evidence="10" type="ORF">ACFSNB_12610</name>
</gene>
<feature type="domain" description="O-GlcNAc transferase C-terminal" evidence="9">
    <location>
        <begin position="299"/>
        <end position="452"/>
    </location>
</feature>
<evidence type="ECO:0000313" key="10">
    <source>
        <dbReference type="EMBL" id="MFD2234647.1"/>
    </source>
</evidence>
<keyword evidence="4" id="KW-0328">Glycosyltransferase</keyword>
<sequence length="671" mass="72367">MSGDQQRAQALAEQAEASYRAGRLAEAEAACRRLVTLLPDHPMTHYNLARVLKDRAKPEAAIAALRKAVARAPGMAEAWLNLGGLLADAARWDEAGGAFERGLAARADFWPLLAGMARVALAHGRRAEAEDWFRRALALAPDTPPLLLNLGNLLLETERVEAASDCFARALALAPTLAEALLGAGHAARRRGDDEAAIGFYARAAAVRPDDPAILARLAEARLGQCDWSGIESLRASLIEPALARRDDPIGPMLALSLPLPFSAAEHLTIARRRAERVAVEARALAPRPRPARPGPRPVLTVGYLSADFHDHPTTHLMRGLFAAHDRSRVRVAALSLGPDDGSAYRRAVRERSDLFLDLAPLDIPTAAARIVEAGIDILIDINVHTRGNRLALTALRPAPVTANWLGLPGSSGAGFIDWAIVDRVVAPPGAEAGFSESLLVLPHCYQPNDREQEIAADLPDRAACGLPPEGFVFCCFNQAYKIEPVMFGVWMRILARVPGSVLWLLSRSATMEANLRREAAARGIDPARLVFAPRAPKPAHLARHLHAGLVLDTLYYNAHTTASDALWAGVPVLTAPGPLFPARVAASLLATLDLPELICPDLAAYEEKAVALALDPAARAALAHRLELARARSPLFDTERFARDLERGFALMWQAARAGHRPRRLEVPAE</sequence>
<evidence type="ECO:0000256" key="6">
    <source>
        <dbReference type="ARBA" id="ARBA00022737"/>
    </source>
</evidence>
<organism evidence="10 11">
    <name type="scientific">Phaeospirillum tilakii</name>
    <dbReference type="NCBI Taxonomy" id="741673"/>
    <lineage>
        <taxon>Bacteria</taxon>
        <taxon>Pseudomonadati</taxon>
        <taxon>Pseudomonadota</taxon>
        <taxon>Alphaproteobacteria</taxon>
        <taxon>Rhodospirillales</taxon>
        <taxon>Rhodospirillaceae</taxon>
        <taxon>Phaeospirillum</taxon>
    </lineage>
</organism>
<name>A0ABW5CF91_9PROT</name>